<comment type="subcellular location">
    <subcellularLocation>
        <location evidence="1">Membrane</location>
        <topology evidence="1">Multi-pass membrane protein</topology>
    </subcellularLocation>
</comment>
<dbReference type="GO" id="GO:0004983">
    <property type="term" value="F:neuropeptide Y receptor activity"/>
    <property type="evidence" value="ECO:0007669"/>
    <property type="project" value="InterPro"/>
</dbReference>
<accession>A0A6J8B6V0</accession>
<feature type="domain" description="G-protein coupled receptors family 1 profile" evidence="12">
    <location>
        <begin position="51"/>
        <end position="350"/>
    </location>
</feature>
<dbReference type="OrthoDB" id="2132067at2759"/>
<dbReference type="Pfam" id="PF00001">
    <property type="entry name" value="7tm_1"/>
    <property type="match status" value="1"/>
</dbReference>
<feature type="transmembrane region" description="Helical" evidence="11">
    <location>
        <begin position="333"/>
        <end position="353"/>
    </location>
</feature>
<dbReference type="PANTHER" id="PTHR45695:SF15">
    <property type="entry name" value="OPSIN RH2"/>
    <property type="match status" value="1"/>
</dbReference>
<dbReference type="EMBL" id="CACVKT020002745">
    <property type="protein sequence ID" value="CAC5379595.1"/>
    <property type="molecule type" value="Genomic_DNA"/>
</dbReference>
<dbReference type="PRINTS" id="PR01012">
    <property type="entry name" value="NRPEPTIDEYR"/>
</dbReference>
<evidence type="ECO:0000256" key="10">
    <source>
        <dbReference type="SAM" id="MobiDB-lite"/>
    </source>
</evidence>
<proteinExistence type="inferred from homology"/>
<evidence type="ECO:0000256" key="8">
    <source>
        <dbReference type="ARBA" id="ARBA00023224"/>
    </source>
</evidence>
<name>A0A6J8B6V0_MYTCO</name>
<evidence type="ECO:0000256" key="4">
    <source>
        <dbReference type="ARBA" id="ARBA00022989"/>
    </source>
</evidence>
<evidence type="ECO:0000256" key="2">
    <source>
        <dbReference type="ARBA" id="ARBA00010663"/>
    </source>
</evidence>
<protein>
    <submittedName>
        <fullName evidence="13">CCKAR</fullName>
    </submittedName>
</protein>
<feature type="transmembrane region" description="Helical" evidence="11">
    <location>
        <begin position="202"/>
        <end position="228"/>
    </location>
</feature>
<keyword evidence="8 9" id="KW-0807">Transducer</keyword>
<dbReference type="PROSITE" id="PS00237">
    <property type="entry name" value="G_PROTEIN_RECEP_F1_1"/>
    <property type="match status" value="1"/>
</dbReference>
<evidence type="ECO:0000256" key="9">
    <source>
        <dbReference type="RuleBase" id="RU000688"/>
    </source>
</evidence>
<dbReference type="Gene3D" id="1.20.1070.10">
    <property type="entry name" value="Rhodopsin 7-helix transmembrane proteins"/>
    <property type="match status" value="1"/>
</dbReference>
<evidence type="ECO:0000256" key="11">
    <source>
        <dbReference type="SAM" id="Phobius"/>
    </source>
</evidence>
<feature type="transmembrane region" description="Helical" evidence="11">
    <location>
        <begin position="38"/>
        <end position="59"/>
    </location>
</feature>
<keyword evidence="4 11" id="KW-1133">Transmembrane helix</keyword>
<evidence type="ECO:0000313" key="14">
    <source>
        <dbReference type="Proteomes" id="UP000507470"/>
    </source>
</evidence>
<dbReference type="AlphaFoldDB" id="A0A6J8B6V0"/>
<dbReference type="PRINTS" id="PR00237">
    <property type="entry name" value="GPCRRHODOPSN"/>
</dbReference>
<evidence type="ECO:0000256" key="6">
    <source>
        <dbReference type="ARBA" id="ARBA00023136"/>
    </source>
</evidence>
<keyword evidence="5 9" id="KW-0297">G-protein coupled receptor</keyword>
<evidence type="ECO:0000256" key="5">
    <source>
        <dbReference type="ARBA" id="ARBA00023040"/>
    </source>
</evidence>
<keyword evidence="6 11" id="KW-0472">Membrane</keyword>
<dbReference type="SUPFAM" id="SSF81321">
    <property type="entry name" value="Family A G protein-coupled receptor-like"/>
    <property type="match status" value="1"/>
</dbReference>
<dbReference type="PANTHER" id="PTHR45695">
    <property type="entry name" value="LEUCOKININ RECEPTOR-RELATED"/>
    <property type="match status" value="1"/>
</dbReference>
<keyword evidence="7 9" id="KW-0675">Receptor</keyword>
<feature type="transmembrane region" description="Helical" evidence="11">
    <location>
        <begin position="71"/>
        <end position="96"/>
    </location>
</feature>
<evidence type="ECO:0000256" key="1">
    <source>
        <dbReference type="ARBA" id="ARBA00004141"/>
    </source>
</evidence>
<keyword evidence="14" id="KW-1185">Reference proteome</keyword>
<dbReference type="InterPro" id="IPR017452">
    <property type="entry name" value="GPCR_Rhodpsn_7TM"/>
</dbReference>
<evidence type="ECO:0000313" key="13">
    <source>
        <dbReference type="EMBL" id="CAC5379595.1"/>
    </source>
</evidence>
<keyword evidence="3 9" id="KW-0812">Transmembrane</keyword>
<dbReference type="PROSITE" id="PS50262">
    <property type="entry name" value="G_PROTEIN_RECEP_F1_2"/>
    <property type="match status" value="1"/>
</dbReference>
<reference evidence="13 14" key="1">
    <citation type="submission" date="2020-06" db="EMBL/GenBank/DDBJ databases">
        <authorList>
            <person name="Li R."/>
            <person name="Bekaert M."/>
        </authorList>
    </citation>
    <scope>NUCLEOTIDE SEQUENCE [LARGE SCALE GENOMIC DNA]</scope>
    <source>
        <strain evidence="14">wild</strain>
    </source>
</reference>
<gene>
    <name evidence="13" type="ORF">MCOR_15644</name>
</gene>
<dbReference type="InterPro" id="IPR000276">
    <property type="entry name" value="GPCR_Rhodpsn"/>
</dbReference>
<evidence type="ECO:0000256" key="3">
    <source>
        <dbReference type="ARBA" id="ARBA00022692"/>
    </source>
</evidence>
<feature type="region of interest" description="Disordered" evidence="10">
    <location>
        <begin position="254"/>
        <end position="277"/>
    </location>
</feature>
<feature type="transmembrane region" description="Helical" evidence="11">
    <location>
        <begin position="116"/>
        <end position="140"/>
    </location>
</feature>
<dbReference type="CDD" id="cd15001">
    <property type="entry name" value="7tmA_GPRnna14-like"/>
    <property type="match status" value="1"/>
</dbReference>
<comment type="similarity">
    <text evidence="2 9">Belongs to the G-protein coupled receptor 1 family.</text>
</comment>
<dbReference type="InterPro" id="IPR000611">
    <property type="entry name" value="NPY_rcpt"/>
</dbReference>
<feature type="transmembrane region" description="Helical" evidence="11">
    <location>
        <begin position="287"/>
        <end position="313"/>
    </location>
</feature>
<evidence type="ECO:0000259" key="12">
    <source>
        <dbReference type="PROSITE" id="PS50262"/>
    </source>
</evidence>
<dbReference type="GO" id="GO:0005886">
    <property type="term" value="C:plasma membrane"/>
    <property type="evidence" value="ECO:0007669"/>
    <property type="project" value="TreeGrafter"/>
</dbReference>
<organism evidence="13 14">
    <name type="scientific">Mytilus coruscus</name>
    <name type="common">Sea mussel</name>
    <dbReference type="NCBI Taxonomy" id="42192"/>
    <lineage>
        <taxon>Eukaryota</taxon>
        <taxon>Metazoa</taxon>
        <taxon>Spiralia</taxon>
        <taxon>Lophotrochozoa</taxon>
        <taxon>Mollusca</taxon>
        <taxon>Bivalvia</taxon>
        <taxon>Autobranchia</taxon>
        <taxon>Pteriomorphia</taxon>
        <taxon>Mytilida</taxon>
        <taxon>Mytiloidea</taxon>
        <taxon>Mytilidae</taxon>
        <taxon>Mytilinae</taxon>
        <taxon>Mytilus</taxon>
    </lineage>
</organism>
<sequence length="426" mass="48699">MDYYDDDDYDYNYTFYNYTYDYEEAISHLPLKEFIPVVTLYAITGLVGLIGNLLVVFAIANFPRMRSITNWFLLSLACADLLLVLVCVPVKAAGLYSYTWRMGDFLCTFVAYIQNVSMICSVMTLTVMSIERFLAILFPLKARYICTMNHTRVVIVGIWLMSFVMAIPIIFGKYIQVVKGVNRTALWCKIQFSSFYFKLYELYMLIIMFIIPVMVMAVCYTMISIEIWHIVSNRAMMRSGSECQYTCSERIKSSSSNGDCNGKMKVSTKKPPAANDDDARTRKQVSIWVIMMLIVVVFLFAVCWGPILINNVLVSFGILSDLHDKDYLKHMRSAFSLMSYANSCINPIVYGFMSKNFRDTFKHAINNCLKRGSSMARLPYVTDITRGSILKSSNSAGSDEKDTGFVRVDNNKGNYTAVEMKPIRYE</sequence>
<dbReference type="SMART" id="SM01381">
    <property type="entry name" value="7TM_GPCR_Srsx"/>
    <property type="match status" value="1"/>
</dbReference>
<feature type="transmembrane region" description="Helical" evidence="11">
    <location>
        <begin position="152"/>
        <end position="171"/>
    </location>
</feature>
<evidence type="ECO:0000256" key="7">
    <source>
        <dbReference type="ARBA" id="ARBA00023170"/>
    </source>
</evidence>
<dbReference type="Proteomes" id="UP000507470">
    <property type="component" value="Unassembled WGS sequence"/>
</dbReference>